<dbReference type="GO" id="GO:0005829">
    <property type="term" value="C:cytosol"/>
    <property type="evidence" value="ECO:0007669"/>
    <property type="project" value="TreeGrafter"/>
</dbReference>
<dbReference type="PROSITE" id="PS50931">
    <property type="entry name" value="HTH_LYSR"/>
    <property type="match status" value="1"/>
</dbReference>
<gene>
    <name evidence="6" type="ORF">HMPREF3187_00998</name>
</gene>
<dbReference type="Gene3D" id="3.40.190.290">
    <property type="match status" value="1"/>
</dbReference>
<dbReference type="STRING" id="87541.AWM71_03030"/>
<keyword evidence="2" id="KW-0805">Transcription regulation</keyword>
<accession>A0A133XZ43</accession>
<dbReference type="Pfam" id="PF03466">
    <property type="entry name" value="LysR_substrate"/>
    <property type="match status" value="1"/>
</dbReference>
<dbReference type="InterPro" id="IPR000847">
    <property type="entry name" value="LysR_HTH_N"/>
</dbReference>
<evidence type="ECO:0000313" key="6">
    <source>
        <dbReference type="EMBL" id="KXB36225.1"/>
    </source>
</evidence>
<dbReference type="SUPFAM" id="SSF46785">
    <property type="entry name" value="Winged helix' DNA-binding domain"/>
    <property type="match status" value="1"/>
</dbReference>
<evidence type="ECO:0000256" key="3">
    <source>
        <dbReference type="ARBA" id="ARBA00023125"/>
    </source>
</evidence>
<dbReference type="RefSeq" id="WP_060936876.1">
    <property type="nucleotide sequence ID" value="NZ_JASOZP010000004.1"/>
</dbReference>
<dbReference type="Gene3D" id="1.10.10.10">
    <property type="entry name" value="Winged helix-like DNA-binding domain superfamily/Winged helix DNA-binding domain"/>
    <property type="match status" value="1"/>
</dbReference>
<dbReference type="InterPro" id="IPR005119">
    <property type="entry name" value="LysR_subst-bd"/>
</dbReference>
<comment type="similarity">
    <text evidence="1">Belongs to the LysR transcriptional regulatory family.</text>
</comment>
<evidence type="ECO:0000256" key="1">
    <source>
        <dbReference type="ARBA" id="ARBA00009437"/>
    </source>
</evidence>
<reference evidence="6 7" key="1">
    <citation type="submission" date="2016-01" db="EMBL/GenBank/DDBJ databases">
        <authorList>
            <person name="Oliw E.H."/>
        </authorList>
    </citation>
    <scope>NUCLEOTIDE SEQUENCE [LARGE SCALE GENOMIC DNA]</scope>
    <source>
        <strain evidence="6 7">KA00635</strain>
    </source>
</reference>
<dbReference type="EMBL" id="LSCQ01000046">
    <property type="protein sequence ID" value="KXB36225.1"/>
    <property type="molecule type" value="Genomic_DNA"/>
</dbReference>
<dbReference type="PATRIC" id="fig|87541.4.peg.989"/>
<dbReference type="Proteomes" id="UP000070422">
    <property type="component" value="Unassembled WGS sequence"/>
</dbReference>
<evidence type="ECO:0000259" key="5">
    <source>
        <dbReference type="PROSITE" id="PS50931"/>
    </source>
</evidence>
<dbReference type="GO" id="GO:0003700">
    <property type="term" value="F:DNA-binding transcription factor activity"/>
    <property type="evidence" value="ECO:0007669"/>
    <property type="project" value="InterPro"/>
</dbReference>
<organism evidence="6 7">
    <name type="scientific">Aerococcus christensenii</name>
    <dbReference type="NCBI Taxonomy" id="87541"/>
    <lineage>
        <taxon>Bacteria</taxon>
        <taxon>Bacillati</taxon>
        <taxon>Bacillota</taxon>
        <taxon>Bacilli</taxon>
        <taxon>Lactobacillales</taxon>
        <taxon>Aerococcaceae</taxon>
        <taxon>Aerococcus</taxon>
    </lineage>
</organism>
<dbReference type="FunFam" id="1.10.10.10:FF:000001">
    <property type="entry name" value="LysR family transcriptional regulator"/>
    <property type="match status" value="1"/>
</dbReference>
<dbReference type="SUPFAM" id="SSF53850">
    <property type="entry name" value="Periplasmic binding protein-like II"/>
    <property type="match status" value="1"/>
</dbReference>
<proteinExistence type="inferred from homology"/>
<dbReference type="PANTHER" id="PTHR30419">
    <property type="entry name" value="HTH-TYPE TRANSCRIPTIONAL REGULATOR YBHD"/>
    <property type="match status" value="1"/>
</dbReference>
<evidence type="ECO:0000256" key="4">
    <source>
        <dbReference type="ARBA" id="ARBA00023163"/>
    </source>
</evidence>
<sequence>MRTQDLEYFIHLTKTQSFTATAEALGISQPAVSLMIKRLEDELDTTLFIRKRGNNILKLTETGKIFQKQAEKILQLVESTKKEINDKENNSIQLGVPPIIGATLLPLFLPNLIKFSEKIQIIEKGGSKAILNLLRKGEINTALVGFSQPIEEEAYPDITTTLLIKDQFQIWVGENHPLAKKTTVSLKDLREQSFVTLGEDYVQHQVFLNWANTHNIDQTNIFSTNEVATAKSFVKANVGATMLIEMATNTNEGLVKLNLENISLPYFYIYLMVRTSSKEDSLQNIVSNEIKEVARKHFSHKSFH</sequence>
<dbReference type="PANTHER" id="PTHR30419:SF8">
    <property type="entry name" value="NITROGEN ASSIMILATION TRANSCRIPTIONAL ACTIVATOR-RELATED"/>
    <property type="match status" value="1"/>
</dbReference>
<dbReference type="InterPro" id="IPR036388">
    <property type="entry name" value="WH-like_DNA-bd_sf"/>
</dbReference>
<dbReference type="OrthoDB" id="9803735at2"/>
<comment type="caution">
    <text evidence="6">The sequence shown here is derived from an EMBL/GenBank/DDBJ whole genome shotgun (WGS) entry which is preliminary data.</text>
</comment>
<evidence type="ECO:0000313" key="7">
    <source>
        <dbReference type="Proteomes" id="UP000070422"/>
    </source>
</evidence>
<dbReference type="AlphaFoldDB" id="A0A133XZ43"/>
<evidence type="ECO:0000256" key="2">
    <source>
        <dbReference type="ARBA" id="ARBA00023015"/>
    </source>
</evidence>
<dbReference type="InterPro" id="IPR050950">
    <property type="entry name" value="HTH-type_LysR_regulators"/>
</dbReference>
<protein>
    <submittedName>
        <fullName evidence="6">Transcriptional regulator, LysR family</fullName>
    </submittedName>
</protein>
<dbReference type="InterPro" id="IPR036390">
    <property type="entry name" value="WH_DNA-bd_sf"/>
</dbReference>
<dbReference type="PRINTS" id="PR00039">
    <property type="entry name" value="HTHLYSR"/>
</dbReference>
<feature type="domain" description="HTH lysR-type" evidence="5">
    <location>
        <begin position="1"/>
        <end position="60"/>
    </location>
</feature>
<keyword evidence="4" id="KW-0804">Transcription</keyword>
<keyword evidence="3" id="KW-0238">DNA-binding</keyword>
<dbReference type="GO" id="GO:0003677">
    <property type="term" value="F:DNA binding"/>
    <property type="evidence" value="ECO:0007669"/>
    <property type="project" value="UniProtKB-KW"/>
</dbReference>
<dbReference type="Pfam" id="PF00126">
    <property type="entry name" value="HTH_1"/>
    <property type="match status" value="1"/>
</dbReference>
<name>A0A133XZ43_9LACT</name>